<dbReference type="GO" id="GO:0043682">
    <property type="term" value="F:P-type divalent copper transporter activity"/>
    <property type="evidence" value="ECO:0007669"/>
    <property type="project" value="TreeGrafter"/>
</dbReference>
<dbReference type="PANTHER" id="PTHR43520:SF8">
    <property type="entry name" value="P-TYPE CU(+) TRANSPORTER"/>
    <property type="match status" value="1"/>
</dbReference>
<dbReference type="GO" id="GO:0005507">
    <property type="term" value="F:copper ion binding"/>
    <property type="evidence" value="ECO:0007669"/>
    <property type="project" value="TreeGrafter"/>
</dbReference>
<dbReference type="OrthoDB" id="8588at2157"/>
<dbReference type="Proteomes" id="UP000053695">
    <property type="component" value="Unassembled WGS sequence"/>
</dbReference>
<dbReference type="Pfam" id="PF00702">
    <property type="entry name" value="Hydrolase"/>
    <property type="match status" value="1"/>
</dbReference>
<evidence type="ECO:0000313" key="3">
    <source>
        <dbReference type="Proteomes" id="UP000053695"/>
    </source>
</evidence>
<dbReference type="GO" id="GO:0016020">
    <property type="term" value="C:membrane"/>
    <property type="evidence" value="ECO:0007669"/>
    <property type="project" value="TreeGrafter"/>
</dbReference>
<dbReference type="EMBL" id="APMM01000014">
    <property type="protein sequence ID" value="ENN96483.1"/>
    <property type="molecule type" value="Genomic_DNA"/>
</dbReference>
<evidence type="ECO:0000313" key="2">
    <source>
        <dbReference type="EMBL" id="ENN96483.1"/>
    </source>
</evidence>
<dbReference type="AlphaFoldDB" id="N6V2J8"/>
<gene>
    <name evidence="2" type="ORF">J422_02310</name>
</gene>
<protein>
    <submittedName>
        <fullName evidence="2">Haloacid dehalogenase domain-containing protein hydrolase</fullName>
    </submittedName>
</protein>
<dbReference type="InterPro" id="IPR036412">
    <property type="entry name" value="HAD-like_sf"/>
</dbReference>
<dbReference type="Gene3D" id="3.40.50.1000">
    <property type="entry name" value="HAD superfamily/HAD-like"/>
    <property type="match status" value="1"/>
</dbReference>
<proteinExistence type="predicted"/>
<dbReference type="PATRIC" id="fig|1069083.5.peg.454"/>
<dbReference type="PANTHER" id="PTHR43520">
    <property type="entry name" value="ATP7, ISOFORM B"/>
    <property type="match status" value="1"/>
</dbReference>
<evidence type="ECO:0000256" key="1">
    <source>
        <dbReference type="ARBA" id="ARBA00022967"/>
    </source>
</evidence>
<sequence length="268" mass="29940">MKIAVVFDSAGTLVKIIRVIKDLKRGKFICNRQTVDIVDEKVGRALVIIKDDPLKTVDVCDDNKLITDFLKEVDIGISYCNPPIDINGIYKDKKAKMKELKEPLEILKKYNIETGYGSALIVDTNEGEIEYTIATAGCLFPEVKDTIKELKNLGVKVFIASGDRREFIEKLAELTGVNKRYILPEAHHKLKKDLIKNLKTDGYFTIMVGDGANDVPAMKESHLAIATLQSGYTSKKAIEAADIKIENIKEVVDIVKKLLEEKNEAKVS</sequence>
<reference evidence="2 3" key="1">
    <citation type="journal article" date="2013" name="Genome Announc.">
        <title>Draft Genome Sequence of a Highly Flagellated, Fast-Swimming Archaeon, Methanocaldococcus villosus Strain KIN24-T80 (DSM 22612).</title>
        <authorList>
            <person name="Thennarasu S."/>
            <person name="Polireddy D."/>
            <person name="Antony A."/>
            <person name="Yada M.R."/>
            <person name="Algarawi S."/>
            <person name="Sivakumar N."/>
        </authorList>
    </citation>
    <scope>NUCLEOTIDE SEQUENCE [LARGE SCALE GENOMIC DNA]</scope>
    <source>
        <strain evidence="2 3">KIN24-T80</strain>
    </source>
</reference>
<dbReference type="STRING" id="1069083.GCA_000371805_01209"/>
<dbReference type="SUPFAM" id="SSF56784">
    <property type="entry name" value="HAD-like"/>
    <property type="match status" value="1"/>
</dbReference>
<name>N6V2J8_9EURY</name>
<organism evidence="2 3">
    <name type="scientific">Methanocaldococcus villosus KIN24-T80</name>
    <dbReference type="NCBI Taxonomy" id="1069083"/>
    <lineage>
        <taxon>Archaea</taxon>
        <taxon>Methanobacteriati</taxon>
        <taxon>Methanobacteriota</taxon>
        <taxon>Methanomada group</taxon>
        <taxon>Methanococci</taxon>
        <taxon>Methanococcales</taxon>
        <taxon>Methanocaldococcaceae</taxon>
        <taxon>Methanocaldococcus</taxon>
    </lineage>
</organism>
<comment type="caution">
    <text evidence="2">The sequence shown here is derived from an EMBL/GenBank/DDBJ whole genome shotgun (WGS) entry which is preliminary data.</text>
</comment>
<dbReference type="InterPro" id="IPR023214">
    <property type="entry name" value="HAD_sf"/>
</dbReference>
<keyword evidence="1" id="KW-1278">Translocase</keyword>
<keyword evidence="2" id="KW-0378">Hydrolase</keyword>
<dbReference type="GO" id="GO:0016787">
    <property type="term" value="F:hydrolase activity"/>
    <property type="evidence" value="ECO:0007669"/>
    <property type="project" value="UniProtKB-KW"/>
</dbReference>
<dbReference type="GO" id="GO:0055070">
    <property type="term" value="P:copper ion homeostasis"/>
    <property type="evidence" value="ECO:0007669"/>
    <property type="project" value="TreeGrafter"/>
</dbReference>
<dbReference type="PRINTS" id="PR00119">
    <property type="entry name" value="CATATPASE"/>
</dbReference>
<keyword evidence="3" id="KW-1185">Reference proteome</keyword>
<accession>N6V2J8</accession>
<dbReference type="RefSeq" id="WP_004590299.1">
    <property type="nucleotide sequence ID" value="NZ_APMM01000014.1"/>
</dbReference>